<dbReference type="InterPro" id="IPR003500">
    <property type="entry name" value="RpiB_LacA_LacB"/>
</dbReference>
<dbReference type="InterPro" id="IPR036569">
    <property type="entry name" value="RpiB_LacA_LacB_sf"/>
</dbReference>
<comment type="caution">
    <text evidence="2">The sequence shown here is derived from an EMBL/GenBank/DDBJ whole genome shotgun (WGS) entry which is preliminary data.</text>
</comment>
<dbReference type="NCBIfam" id="TIGR00689">
    <property type="entry name" value="rpiB_lacA_lacB"/>
    <property type="match status" value="1"/>
</dbReference>
<dbReference type="GO" id="GO:0016861">
    <property type="term" value="F:intramolecular oxidoreductase activity, interconverting aldoses and ketoses"/>
    <property type="evidence" value="ECO:0007669"/>
    <property type="project" value="UniProtKB-ARBA"/>
</dbReference>
<accession>A0A0G0K2T5</accession>
<dbReference type="EMBL" id="LBUZ01000043">
    <property type="protein sequence ID" value="KKQ74033.1"/>
    <property type="molecule type" value="Genomic_DNA"/>
</dbReference>
<name>A0A0G0K2T5_9BACT</name>
<dbReference type="Gene3D" id="3.40.1400.10">
    <property type="entry name" value="Sugar-phosphate isomerase, RpiB/LacA/LacB"/>
    <property type="match status" value="1"/>
</dbReference>
<dbReference type="Pfam" id="PF02502">
    <property type="entry name" value="LacAB_rpiB"/>
    <property type="match status" value="1"/>
</dbReference>
<gene>
    <name evidence="2" type="ORF">US96_C0043G0004</name>
</gene>
<dbReference type="Proteomes" id="UP000034181">
    <property type="component" value="Unassembled WGS sequence"/>
</dbReference>
<dbReference type="GO" id="GO:0005975">
    <property type="term" value="P:carbohydrate metabolic process"/>
    <property type="evidence" value="ECO:0007669"/>
    <property type="project" value="InterPro"/>
</dbReference>
<evidence type="ECO:0000313" key="2">
    <source>
        <dbReference type="EMBL" id="KKQ74033.1"/>
    </source>
</evidence>
<dbReference type="PATRIC" id="fig|1618569.3.peg.874"/>
<proteinExistence type="inferred from homology"/>
<evidence type="ECO:0000256" key="1">
    <source>
        <dbReference type="ARBA" id="ARBA00008754"/>
    </source>
</evidence>
<dbReference type="PIRSF" id="PIRSF005384">
    <property type="entry name" value="RpiB_LacA_B"/>
    <property type="match status" value="1"/>
</dbReference>
<dbReference type="AlphaFoldDB" id="A0A0G0K2T5"/>
<protein>
    <submittedName>
        <fullName evidence="2">RpiB/LacA/LacB family sugar-phosphate isomerase</fullName>
    </submittedName>
</protein>
<sequence length="149" mass="16920">MKIYLGADHRGFKLKTAVKSWLEKRDILHEDMGAYEFDPHDDYTLFAEKVASLVAKERDSKGILICGSGVGVDIAANKFDSIRASIGKEPKQVMAGRKDDDMNILVIASDYTDEAQAKKMVNAFLETNFDNKIRHKRRLEEISRIEQNN</sequence>
<organism evidence="2 3">
    <name type="scientific">Candidatus Woesebacteria bacterium GW2011_GWB1_38_5b</name>
    <dbReference type="NCBI Taxonomy" id="1618569"/>
    <lineage>
        <taxon>Bacteria</taxon>
        <taxon>Candidatus Woeseibacteriota</taxon>
    </lineage>
</organism>
<evidence type="ECO:0000313" key="3">
    <source>
        <dbReference type="Proteomes" id="UP000034181"/>
    </source>
</evidence>
<dbReference type="PANTHER" id="PTHR30345:SF0">
    <property type="entry name" value="DNA DAMAGE-REPAIR_TOLERATION PROTEIN DRT102"/>
    <property type="match status" value="1"/>
</dbReference>
<comment type="similarity">
    <text evidence="1">Belongs to the LacAB/RpiB family.</text>
</comment>
<keyword evidence="2" id="KW-0413">Isomerase</keyword>
<dbReference type="SUPFAM" id="SSF89623">
    <property type="entry name" value="Ribose/Galactose isomerase RpiB/AlsB"/>
    <property type="match status" value="1"/>
</dbReference>
<reference evidence="2 3" key="1">
    <citation type="journal article" date="2015" name="Nature">
        <title>rRNA introns, odd ribosomes, and small enigmatic genomes across a large radiation of phyla.</title>
        <authorList>
            <person name="Brown C.T."/>
            <person name="Hug L.A."/>
            <person name="Thomas B.C."/>
            <person name="Sharon I."/>
            <person name="Castelle C.J."/>
            <person name="Singh A."/>
            <person name="Wilkins M.J."/>
            <person name="Williams K.H."/>
            <person name="Banfield J.F."/>
        </authorList>
    </citation>
    <scope>NUCLEOTIDE SEQUENCE [LARGE SCALE GENOMIC DNA]</scope>
</reference>
<dbReference type="NCBIfam" id="NF004051">
    <property type="entry name" value="PRK05571.1"/>
    <property type="match status" value="1"/>
</dbReference>
<dbReference type="PANTHER" id="PTHR30345">
    <property type="entry name" value="RIBOSE-5-PHOSPHATE ISOMERASE B"/>
    <property type="match status" value="1"/>
</dbReference>